<protein>
    <recommendedName>
        <fullName evidence="10">Nanos-type domain-containing protein</fullName>
    </recommendedName>
</protein>
<evidence type="ECO:0000256" key="5">
    <source>
        <dbReference type="ARBA" id="ARBA00022833"/>
    </source>
</evidence>
<keyword evidence="6 8" id="KW-0810">Translation regulation</keyword>
<evidence type="ECO:0000256" key="1">
    <source>
        <dbReference type="ARBA" id="ARBA00004496"/>
    </source>
</evidence>
<evidence type="ECO:0000259" key="10">
    <source>
        <dbReference type="PROSITE" id="PS51522"/>
    </source>
</evidence>
<dbReference type="AlphaFoldDB" id="A0A5E4R538"/>
<dbReference type="GO" id="GO:0005737">
    <property type="term" value="C:cytoplasm"/>
    <property type="evidence" value="ECO:0007669"/>
    <property type="project" value="UniProtKB-SubCell"/>
</dbReference>
<dbReference type="PROSITE" id="PS51522">
    <property type="entry name" value="ZF_NANOS"/>
    <property type="match status" value="1"/>
</dbReference>
<evidence type="ECO:0000256" key="6">
    <source>
        <dbReference type="ARBA" id="ARBA00022845"/>
    </source>
</evidence>
<dbReference type="GO" id="GO:0008270">
    <property type="term" value="F:zinc ion binding"/>
    <property type="evidence" value="ECO:0007669"/>
    <property type="project" value="UniProtKB-KW"/>
</dbReference>
<evidence type="ECO:0000256" key="3">
    <source>
        <dbReference type="ARBA" id="ARBA00022723"/>
    </source>
</evidence>
<organism evidence="11 12">
    <name type="scientific">Leptidea sinapis</name>
    <dbReference type="NCBI Taxonomy" id="189913"/>
    <lineage>
        <taxon>Eukaryota</taxon>
        <taxon>Metazoa</taxon>
        <taxon>Ecdysozoa</taxon>
        <taxon>Arthropoda</taxon>
        <taxon>Hexapoda</taxon>
        <taxon>Insecta</taxon>
        <taxon>Pterygota</taxon>
        <taxon>Neoptera</taxon>
        <taxon>Endopterygota</taxon>
        <taxon>Lepidoptera</taxon>
        <taxon>Glossata</taxon>
        <taxon>Ditrysia</taxon>
        <taxon>Papilionoidea</taxon>
        <taxon>Pieridae</taxon>
        <taxon>Dismorphiinae</taxon>
        <taxon>Leptidea</taxon>
    </lineage>
</organism>
<proteinExistence type="inferred from homology"/>
<dbReference type="PANTHER" id="PTHR12887">
    <property type="entry name" value="NANOS PROTEIN"/>
    <property type="match status" value="1"/>
</dbReference>
<name>A0A5E4R538_9NEOP</name>
<evidence type="ECO:0000256" key="9">
    <source>
        <dbReference type="SAM" id="MobiDB-lite"/>
    </source>
</evidence>
<comment type="subcellular location">
    <subcellularLocation>
        <location evidence="1">Cytoplasm</location>
    </subcellularLocation>
</comment>
<keyword evidence="7 8" id="KW-0694">RNA-binding</keyword>
<sequence length="406" mass="44302">MLQTQTYTNDYSTGSSDSFLPSIKKSSWSAWQQDDFSLRRRSTSFVEGAGGSSCLDAVMLEFQLNGLDSPYVPEADPIKHSAFPGMGPPPNYLRQKSWPAPDSTPGLALPISDAITRVAAELLLQPNPEEGTASLYMGNTKPTERYADVSGLGAPSNYLRQSSWPVPDRSPAASYRSPGSADLLLQATAGEDIPGMGTPGTYMPQTPWPVRTPDSAEVRTAELLLQATSGYAPAPREQSLQSEQQQLLLNSFPPGSVLHELLRIITQAQASNYKPRRKQEECRFCKNNGERASYYRSHSLRVAGLVECPVLRALTCQKCGASGDHAHTIKYCPLTSADERRNSVALMQSVRLGSSARRLYPRATSMIAPEHVVYGEPTSRPSGGEPALKTAPLDPLWSELEKKLMI</sequence>
<keyword evidence="4 8" id="KW-0863">Zinc-finger</keyword>
<dbReference type="GO" id="GO:0003723">
    <property type="term" value="F:RNA binding"/>
    <property type="evidence" value="ECO:0007669"/>
    <property type="project" value="UniProtKB-UniRule"/>
</dbReference>
<dbReference type="EMBL" id="FZQP02006980">
    <property type="protein sequence ID" value="VVD05487.1"/>
    <property type="molecule type" value="Genomic_DNA"/>
</dbReference>
<feature type="domain" description="Nanos-type" evidence="10">
    <location>
        <begin position="281"/>
        <end position="334"/>
    </location>
</feature>
<comment type="similarity">
    <text evidence="8">Belongs to the nanos family.</text>
</comment>
<gene>
    <name evidence="11" type="ORF">LSINAPIS_LOCUS15013</name>
</gene>
<dbReference type="GO" id="GO:0006417">
    <property type="term" value="P:regulation of translation"/>
    <property type="evidence" value="ECO:0007669"/>
    <property type="project" value="UniProtKB-UniRule"/>
</dbReference>
<keyword evidence="5" id="KW-0862">Zinc</keyword>
<accession>A0A5E4R538</accession>
<reference evidence="11 12" key="1">
    <citation type="submission" date="2017-07" db="EMBL/GenBank/DDBJ databases">
        <authorList>
            <person name="Talla V."/>
            <person name="Backstrom N."/>
        </authorList>
    </citation>
    <scope>NUCLEOTIDE SEQUENCE [LARGE SCALE GENOMIC DNA]</scope>
</reference>
<dbReference type="InterPro" id="IPR008705">
    <property type="entry name" value="Nanos/Xcar2"/>
</dbReference>
<feature type="region of interest" description="Disordered" evidence="9">
    <location>
        <begin position="158"/>
        <end position="178"/>
    </location>
</feature>
<dbReference type="Proteomes" id="UP000324832">
    <property type="component" value="Unassembled WGS sequence"/>
</dbReference>
<evidence type="ECO:0000256" key="2">
    <source>
        <dbReference type="ARBA" id="ARBA00022490"/>
    </source>
</evidence>
<evidence type="ECO:0000313" key="11">
    <source>
        <dbReference type="EMBL" id="VVD05487.1"/>
    </source>
</evidence>
<keyword evidence="12" id="KW-1185">Reference proteome</keyword>
<keyword evidence="2" id="KW-0963">Cytoplasm</keyword>
<evidence type="ECO:0000313" key="12">
    <source>
        <dbReference type="Proteomes" id="UP000324832"/>
    </source>
</evidence>
<dbReference type="Pfam" id="PF05741">
    <property type="entry name" value="zf-nanos"/>
    <property type="match status" value="1"/>
</dbReference>
<evidence type="ECO:0000256" key="4">
    <source>
        <dbReference type="ARBA" id="ARBA00022771"/>
    </source>
</evidence>
<keyword evidence="3" id="KW-0479">Metal-binding</keyword>
<dbReference type="InterPro" id="IPR024161">
    <property type="entry name" value="Znf_nanos-typ"/>
</dbReference>
<evidence type="ECO:0000256" key="7">
    <source>
        <dbReference type="ARBA" id="ARBA00022884"/>
    </source>
</evidence>
<dbReference type="InterPro" id="IPR038129">
    <property type="entry name" value="Nanos_sf"/>
</dbReference>
<dbReference type="Gene3D" id="4.10.60.30">
    <property type="entry name" value="Nanos, RNA-binding domain"/>
    <property type="match status" value="1"/>
</dbReference>
<evidence type="ECO:0000256" key="8">
    <source>
        <dbReference type="PROSITE-ProRule" id="PRU00855"/>
    </source>
</evidence>